<evidence type="ECO:0000313" key="4">
    <source>
        <dbReference type="Proteomes" id="UP000836841"/>
    </source>
</evidence>
<proteinExistence type="predicted"/>
<keyword evidence="4" id="KW-1185">Reference proteome</keyword>
<feature type="chain" id="PRO_5043628110" description="Nucleotide-diphospho-sugar transferase domain-containing protein" evidence="1">
    <location>
        <begin position="25"/>
        <end position="304"/>
    </location>
</feature>
<sequence>MLPQAKGRELRWIVSLLVSTVVLSLVLCHSAALVQPQPQFPTFPAFVPPPIAAKQEINNTDTFEAEDKRNLVRILKEASLKDKKTVIVTMMNQAWAEPNSTFDVFLEGFFSGERTELLLRHLVVVCLDDNAYAECLEDMDTVWLRDPFPRLVEGVDFQIACEFFFNGNFSDRGNSANGGFKYVTANNRTIDFYNYWYESRLRFPGKNDQDVLNRIKGDQYVETIGLTIRFLDTNDVGSFCQQNWDITKVCVMHGNCCIGQDNKIMDLRQVLRDWTIFYSYWDLKREFRQPLNCRNSFLLNLSLS</sequence>
<gene>
    <name evidence="3" type="ORF">TAV2_LOCUS1190</name>
</gene>
<accession>A0AAU9R956</accession>
<organism evidence="3 4">
    <name type="scientific">Thlaspi arvense</name>
    <name type="common">Field penny-cress</name>
    <dbReference type="NCBI Taxonomy" id="13288"/>
    <lineage>
        <taxon>Eukaryota</taxon>
        <taxon>Viridiplantae</taxon>
        <taxon>Streptophyta</taxon>
        <taxon>Embryophyta</taxon>
        <taxon>Tracheophyta</taxon>
        <taxon>Spermatophyta</taxon>
        <taxon>Magnoliopsida</taxon>
        <taxon>eudicotyledons</taxon>
        <taxon>Gunneridae</taxon>
        <taxon>Pentapetalae</taxon>
        <taxon>rosids</taxon>
        <taxon>malvids</taxon>
        <taxon>Brassicales</taxon>
        <taxon>Brassicaceae</taxon>
        <taxon>Thlaspideae</taxon>
        <taxon>Thlaspi</taxon>
    </lineage>
</organism>
<name>A0AAU9R956_THLAR</name>
<dbReference type="AlphaFoldDB" id="A0AAU9R956"/>
<feature type="domain" description="Nucleotide-diphospho-sugar transferase" evidence="2">
    <location>
        <begin position="137"/>
        <end position="267"/>
    </location>
</feature>
<keyword evidence="1" id="KW-0732">Signal</keyword>
<dbReference type="Pfam" id="PF03407">
    <property type="entry name" value="Nucleotid_trans"/>
    <property type="match status" value="1"/>
</dbReference>
<reference evidence="3 4" key="1">
    <citation type="submission" date="2022-03" db="EMBL/GenBank/DDBJ databases">
        <authorList>
            <person name="Nunn A."/>
            <person name="Chopra R."/>
            <person name="Nunn A."/>
            <person name="Contreras Garrido A."/>
        </authorList>
    </citation>
    <scope>NUCLEOTIDE SEQUENCE [LARGE SCALE GENOMIC DNA]</scope>
</reference>
<dbReference type="InterPro" id="IPR005069">
    <property type="entry name" value="Nucl-diP-sugar_transferase"/>
</dbReference>
<evidence type="ECO:0000313" key="3">
    <source>
        <dbReference type="EMBL" id="CAH2034665.1"/>
    </source>
</evidence>
<dbReference type="PANTHER" id="PTHR46038">
    <property type="entry name" value="EXPRESSED PROTEIN-RELATED"/>
    <property type="match status" value="1"/>
</dbReference>
<protein>
    <recommendedName>
        <fullName evidence="2">Nucleotide-diphospho-sugar transferase domain-containing protein</fullName>
    </recommendedName>
</protein>
<feature type="signal peptide" evidence="1">
    <location>
        <begin position="1"/>
        <end position="24"/>
    </location>
</feature>
<dbReference type="PANTHER" id="PTHR46038:SF13">
    <property type="entry name" value="GLYCOSYLTRANSFERASE"/>
    <property type="match status" value="1"/>
</dbReference>
<dbReference type="Proteomes" id="UP000836841">
    <property type="component" value="Chromosome 1"/>
</dbReference>
<dbReference type="EMBL" id="OU466857">
    <property type="protein sequence ID" value="CAH2034665.1"/>
    <property type="molecule type" value="Genomic_DNA"/>
</dbReference>
<evidence type="ECO:0000256" key="1">
    <source>
        <dbReference type="SAM" id="SignalP"/>
    </source>
</evidence>
<dbReference type="InterPro" id="IPR044821">
    <property type="entry name" value="At1g28695/At4g15970-like"/>
</dbReference>
<evidence type="ECO:0000259" key="2">
    <source>
        <dbReference type="Pfam" id="PF03407"/>
    </source>
</evidence>